<proteinExistence type="predicted"/>
<reference evidence="1" key="1">
    <citation type="submission" date="2018-05" db="EMBL/GenBank/DDBJ databases">
        <authorList>
            <person name="Lanie J.A."/>
            <person name="Ng W.-L."/>
            <person name="Kazmierczak K.M."/>
            <person name="Andrzejewski T.M."/>
            <person name="Davidsen T.M."/>
            <person name="Wayne K.J."/>
            <person name="Tettelin H."/>
            <person name="Glass J.I."/>
            <person name="Rusch D."/>
            <person name="Podicherti R."/>
            <person name="Tsui H.-C.T."/>
            <person name="Winkler M.E."/>
        </authorList>
    </citation>
    <scope>NUCLEOTIDE SEQUENCE</scope>
</reference>
<gene>
    <name evidence="1" type="ORF">METZ01_LOCUS180253</name>
</gene>
<name>A0A382CNG8_9ZZZZ</name>
<sequence length="112" mass="12731">MHDSAVILIIPSASYRTSAFINAVEKLDLKVLVISDKSQVFSGKYPDNLMIMNFHHWKDRLDEISEWSERNGLKAVIGVDEESIVLAANLSKYLKVEHNPVESVLLTKDKYL</sequence>
<dbReference type="Gene3D" id="3.40.50.20">
    <property type="match status" value="1"/>
</dbReference>
<evidence type="ECO:0000313" key="1">
    <source>
        <dbReference type="EMBL" id="SVB27399.1"/>
    </source>
</evidence>
<feature type="non-terminal residue" evidence="1">
    <location>
        <position position="112"/>
    </location>
</feature>
<accession>A0A382CNG8</accession>
<dbReference type="AlphaFoldDB" id="A0A382CNG8"/>
<organism evidence="1">
    <name type="scientific">marine metagenome</name>
    <dbReference type="NCBI Taxonomy" id="408172"/>
    <lineage>
        <taxon>unclassified sequences</taxon>
        <taxon>metagenomes</taxon>
        <taxon>ecological metagenomes</taxon>
    </lineage>
</organism>
<dbReference type="EMBL" id="UINC01035264">
    <property type="protein sequence ID" value="SVB27399.1"/>
    <property type="molecule type" value="Genomic_DNA"/>
</dbReference>
<protein>
    <submittedName>
        <fullName evidence="1">Uncharacterized protein</fullName>
    </submittedName>
</protein>